<keyword evidence="1" id="KW-1133">Transmembrane helix</keyword>
<protein>
    <submittedName>
        <fullName evidence="2">Uncharacterized protein</fullName>
    </submittedName>
</protein>
<name>A0A8S5M7H3_9CAUD</name>
<reference evidence="2" key="1">
    <citation type="journal article" date="2021" name="Proc. Natl. Acad. Sci. U.S.A.">
        <title>A Catalog of Tens of Thousands of Viruses from Human Metagenomes Reveals Hidden Associations with Chronic Diseases.</title>
        <authorList>
            <person name="Tisza M.J."/>
            <person name="Buck C.B."/>
        </authorList>
    </citation>
    <scope>NUCLEOTIDE SEQUENCE</scope>
    <source>
        <strain evidence="2">Ctrgt10</strain>
    </source>
</reference>
<organism evidence="2">
    <name type="scientific">Siphoviridae sp. ctrgt10</name>
    <dbReference type="NCBI Taxonomy" id="2826479"/>
    <lineage>
        <taxon>Viruses</taxon>
        <taxon>Duplodnaviria</taxon>
        <taxon>Heunggongvirae</taxon>
        <taxon>Uroviricota</taxon>
        <taxon>Caudoviricetes</taxon>
    </lineage>
</organism>
<keyword evidence="1" id="KW-0472">Membrane</keyword>
<evidence type="ECO:0000256" key="1">
    <source>
        <dbReference type="SAM" id="Phobius"/>
    </source>
</evidence>
<feature type="transmembrane region" description="Helical" evidence="1">
    <location>
        <begin position="20"/>
        <end position="37"/>
    </location>
</feature>
<proteinExistence type="predicted"/>
<dbReference type="EMBL" id="BK014839">
    <property type="protein sequence ID" value="DAD78120.1"/>
    <property type="molecule type" value="Genomic_DNA"/>
</dbReference>
<keyword evidence="1" id="KW-0812">Transmembrane</keyword>
<sequence length="38" mass="4520">MTDWFFIHFTSFQNSTSRNVSAVFFFLILFCISLIILL</sequence>
<evidence type="ECO:0000313" key="2">
    <source>
        <dbReference type="EMBL" id="DAD78120.1"/>
    </source>
</evidence>
<accession>A0A8S5M7H3</accession>